<organism evidence="2 3">
    <name type="scientific">Planococcus rifietoensis</name>
    <dbReference type="NCBI Taxonomy" id="200991"/>
    <lineage>
        <taxon>Bacteria</taxon>
        <taxon>Bacillati</taxon>
        <taxon>Bacillota</taxon>
        <taxon>Bacilli</taxon>
        <taxon>Bacillales</taxon>
        <taxon>Caryophanaceae</taxon>
        <taxon>Planococcus</taxon>
    </lineage>
</organism>
<feature type="transmembrane region" description="Helical" evidence="1">
    <location>
        <begin position="76"/>
        <end position="100"/>
    </location>
</feature>
<feature type="transmembrane region" description="Helical" evidence="1">
    <location>
        <begin position="42"/>
        <end position="64"/>
    </location>
</feature>
<protein>
    <submittedName>
        <fullName evidence="2">Uncharacterized protein</fullName>
    </submittedName>
</protein>
<dbReference type="RefSeq" id="WP_058382591.1">
    <property type="nucleotide sequence ID" value="NZ_CP013659.2"/>
</dbReference>
<name>A0A0U2XIA6_9BACL</name>
<sequence length="101" mass="11460">MKKLHWSLLLSFLLASCFCIFGQGMAYFLSEYAVSVAPIYYLTGLTVAGIFLYVVSGLLLLLLIKRQEKVRTHRELYAIVLFTVAPAASLWAFFVTAMWWG</sequence>
<dbReference type="OrthoDB" id="2736315at2"/>
<dbReference type="PROSITE" id="PS51257">
    <property type="entry name" value="PROKAR_LIPOPROTEIN"/>
    <property type="match status" value="1"/>
</dbReference>
<dbReference type="Proteomes" id="UP000067683">
    <property type="component" value="Chromosome"/>
</dbReference>
<keyword evidence="3" id="KW-1185">Reference proteome</keyword>
<evidence type="ECO:0000313" key="3">
    <source>
        <dbReference type="Proteomes" id="UP000067683"/>
    </source>
</evidence>
<accession>A0A0U2XIA6</accession>
<dbReference type="AlphaFoldDB" id="A0A0U2XIA6"/>
<evidence type="ECO:0000313" key="2">
    <source>
        <dbReference type="EMBL" id="ALS75888.1"/>
    </source>
</evidence>
<keyword evidence="1" id="KW-0472">Membrane</keyword>
<reference evidence="2" key="1">
    <citation type="submission" date="2016-01" db="EMBL/GenBank/DDBJ databases">
        <title>Complete genome of Planococcus rifietoensis type strain M8.</title>
        <authorList>
            <person name="See-Too W.S."/>
        </authorList>
    </citation>
    <scope>NUCLEOTIDE SEQUENCE [LARGE SCALE GENOMIC DNA]</scope>
    <source>
        <strain evidence="2">M8</strain>
    </source>
</reference>
<keyword evidence="1" id="KW-1133">Transmembrane helix</keyword>
<dbReference type="KEGG" id="prt:AUC31_12090"/>
<dbReference type="STRING" id="200991.AUC31_12090"/>
<dbReference type="EMBL" id="CP013659">
    <property type="protein sequence ID" value="ALS75888.1"/>
    <property type="molecule type" value="Genomic_DNA"/>
</dbReference>
<gene>
    <name evidence="2" type="ORF">AUC31_12090</name>
</gene>
<proteinExistence type="predicted"/>
<keyword evidence="1" id="KW-0812">Transmembrane</keyword>
<evidence type="ECO:0000256" key="1">
    <source>
        <dbReference type="SAM" id="Phobius"/>
    </source>
</evidence>